<dbReference type="GO" id="GO:0042147">
    <property type="term" value="P:retrograde transport, endosome to Golgi"/>
    <property type="evidence" value="ECO:0007669"/>
    <property type="project" value="TreeGrafter"/>
</dbReference>
<dbReference type="OrthoDB" id="67540at2759"/>
<evidence type="ECO:0000256" key="2">
    <source>
        <dbReference type="ARBA" id="ARBA00023136"/>
    </source>
</evidence>
<dbReference type="EMBL" id="LJSK01000035">
    <property type="protein sequence ID" value="KPI88953.1"/>
    <property type="molecule type" value="Genomic_DNA"/>
</dbReference>
<feature type="compositionally biased region" description="Low complexity" evidence="3">
    <location>
        <begin position="240"/>
        <end position="258"/>
    </location>
</feature>
<feature type="region of interest" description="Disordered" evidence="3">
    <location>
        <begin position="1075"/>
        <end position="1103"/>
    </location>
</feature>
<dbReference type="PANTHER" id="PTHR22746:SF10">
    <property type="entry name" value="GUANINE NUCLEOTIDE EXCHANGE FACTOR SUBUNIT RIC1"/>
    <property type="match status" value="1"/>
</dbReference>
<keyword evidence="2" id="KW-0472">Membrane</keyword>
<evidence type="ECO:0000256" key="1">
    <source>
        <dbReference type="ARBA" id="ARBA00004370"/>
    </source>
</evidence>
<accession>A0A0N1ILW6</accession>
<dbReference type="GO" id="GO:0000139">
    <property type="term" value="C:Golgi membrane"/>
    <property type="evidence" value="ECO:0007669"/>
    <property type="project" value="TreeGrafter"/>
</dbReference>
<name>A0A0N1ILW6_LEPSE</name>
<feature type="region of interest" description="Disordered" evidence="3">
    <location>
        <begin position="339"/>
        <end position="359"/>
    </location>
</feature>
<feature type="compositionally biased region" description="Polar residues" evidence="3">
    <location>
        <begin position="1092"/>
        <end position="1103"/>
    </location>
</feature>
<proteinExistence type="predicted"/>
<feature type="region of interest" description="Disordered" evidence="3">
    <location>
        <begin position="1371"/>
        <end position="1405"/>
    </location>
</feature>
<evidence type="ECO:0000313" key="6">
    <source>
        <dbReference type="Proteomes" id="UP000038009"/>
    </source>
</evidence>
<sequence length="1715" mass="183537">MQFCSGAVNVHRHDDVCAEAETVQSMAVDPSNTVLAVVTQLHLHFWTAGPKIVYLTSLLIPNTSLDDNPALFVIWRPRQGHHLAVVTSRQVVFFEVDIKVKQGEFLQSAERQRGAVHLQHTDSASRVCYSSEIRIEAGITAGATAAGPYAFLVTTTAGVVYVVGWHQKDVLHQWTTGGLLDGGHSFSSSGALDKETDKATLGTQTVPAAAAAGAVASASVTSSSASMSAAPLRIDPLQRRYQQRPSSREQQQQPRSLQKSFFNDAGSSSMANKSSNTNIASAKEALFTEASATTATWRLLSVDGICPPGVAVRSGEDRSHRASPSSSITQFAASELASRPATGGALQGGAGAGDGTVTHQPEASTLLADSSAAKVSSFLAPVLGATDTAVRSLTDRSSGPAQRRASGAGLLSGMILHASFLSRWKMLSFVFSSGAVLLCRPSCGTNFTHSVVQLQGCVTPIVSVHMVAINMRHLLLAVCTQAGVLSCRRIDGGSLAVSATPLWRGLRGLQDRFSSSSSQLLGLISAMEWSPSEELLCVAFYKHGMVLVHYSGAVVTHHLAGPASAMLLRSPGATGLTSRRVDPTSNAAGISSAAIGCSFISWKSDGTRLWMAAPGEACFFSTQFSRALSADIVGPSCGNHTPLTLLADNALYLVSVSEATERHGVRELVLLPEDYIRDQYPLLYGAVSYDGSWIACAGCRGLLIFNRDRFLWKLASQKREEMSFSCVADPVWLRNVAVAVPALRTDTKTYELIVLPTSSVSPSQALARVALGGKPSLLSCVHQDHRSEGYVVVVDCSQVVCVFRYDAFMDTPSLMANSTGDPPAKVYVALTPVQRLVLSGDLANPLQLTPVCMRRDDGDRENPQQMKTQMELRMLLHRRSDHSLVWIHGCTTTAGAEGGTDTTATAASPSRLPPSDGSLPLVAAVSEPFDSADPPDFVYRCWIDRTPPVRGAVLLAHGNQAGIVLYHIQQRPQALQPLSQGSGDAACGAVGLEVLRMEVTPTRDTELLPLCVSPFDGYLLCAGTDTSIPRHSRRRLLTDSVNVGAHPQLVLRPVLYAYRVLSLMLRVAMSGGGAGYGESPQTSQMTRPKPTSHGSSAASKTLSRSTPEVIQLVPSQLSSAELDGRVAVFMWDRALFHWLESMRLNDTFVAVMDYFLHTALNESPPAAVPGLSRRSAIRAVIALLRNYPEFYTVVVGCVRKIDFTSWHLLLDFLGTPTAFFRECVAHHCYVEAVHLVRVIMMGSYQPTATVPVKRLAELSGATVVMEGGADALAPRLHRSSSNHRSGVSSLEQASQCAIELFGLSVENGDYAAAYDLLRFMALLEDEIGMPAADSSDLESGGSCRSTNAGGGPPESFLTRWLRQLTVSGTLYDDPGAGAEEELGDVATRGDSTKPDTANKPTNQIGDYPTLVLNAARCEPGHRGCSEGDAAEEIQRQSAVQHMFSRHRALPAVVHQEAMRLLLTGYVTQLVKLMETFSLSVPHFIQAASKLVTFSTAAATDAGDSLTNNVSDNEGDGYILHLHEVFDGLHKELGLPRSFYAPHTTAAATAWSGWIVNHQINRAKGIPGVLSATNPKVWTIAQSVLYATPQLRNSVESLHRVFRSIFVYDLALCVLLMRKSDLISMLLSADGATRPAPTSAETLLLTEPHTDASPITLIGILDHLEALLAVPENSGYKAFLQDVFHSLPPSVLRAHVPKSAAIAATGDALALKADGV</sequence>
<comment type="subcellular location">
    <subcellularLocation>
        <location evidence="1">Membrane</location>
    </subcellularLocation>
</comment>
<feature type="region of interest" description="Disordered" evidence="3">
    <location>
        <begin position="1333"/>
        <end position="1354"/>
    </location>
</feature>
<dbReference type="GO" id="GO:0006886">
    <property type="term" value="P:intracellular protein transport"/>
    <property type="evidence" value="ECO:0007669"/>
    <property type="project" value="InterPro"/>
</dbReference>
<keyword evidence="6" id="KW-1185">Reference proteome</keyword>
<comment type="caution">
    <text evidence="5">The sequence shown here is derived from an EMBL/GenBank/DDBJ whole genome shotgun (WGS) entry which is preliminary data.</text>
</comment>
<evidence type="ECO:0000256" key="3">
    <source>
        <dbReference type="SAM" id="MobiDB-lite"/>
    </source>
</evidence>
<evidence type="ECO:0000313" key="5">
    <source>
        <dbReference type="EMBL" id="KPI88953.1"/>
    </source>
</evidence>
<evidence type="ECO:0000259" key="4">
    <source>
        <dbReference type="Pfam" id="PF07064"/>
    </source>
</evidence>
<organism evidence="5 6">
    <name type="scientific">Leptomonas seymouri</name>
    <dbReference type="NCBI Taxonomy" id="5684"/>
    <lineage>
        <taxon>Eukaryota</taxon>
        <taxon>Discoba</taxon>
        <taxon>Euglenozoa</taxon>
        <taxon>Kinetoplastea</taxon>
        <taxon>Metakinetoplastina</taxon>
        <taxon>Trypanosomatida</taxon>
        <taxon>Trypanosomatidae</taxon>
        <taxon>Leishmaniinae</taxon>
        <taxon>Leptomonas</taxon>
    </lineage>
</organism>
<dbReference type="InterPro" id="IPR040096">
    <property type="entry name" value="Ric1"/>
</dbReference>
<reference evidence="5 6" key="1">
    <citation type="journal article" date="2015" name="PLoS Pathog.">
        <title>Leptomonas seymouri: Adaptations to the Dixenous Life Cycle Analyzed by Genome Sequencing, Transcriptome Profiling and Co-infection with Leishmania donovani.</title>
        <authorList>
            <person name="Kraeva N."/>
            <person name="Butenko A."/>
            <person name="Hlavacova J."/>
            <person name="Kostygov A."/>
            <person name="Myskova J."/>
            <person name="Grybchuk D."/>
            <person name="Lestinova T."/>
            <person name="Votypka J."/>
            <person name="Volf P."/>
            <person name="Opperdoes F."/>
            <person name="Flegontov P."/>
            <person name="Lukes J."/>
            <person name="Yurchenko V."/>
        </authorList>
    </citation>
    <scope>NUCLEOTIDE SEQUENCE [LARGE SCALE GENOMIC DNA]</scope>
    <source>
        <strain evidence="5 6">ATCC 30220</strain>
    </source>
</reference>
<protein>
    <recommendedName>
        <fullName evidence="4">RIC1 C-terminal alpha solenoid region domain-containing protein</fullName>
    </recommendedName>
</protein>
<feature type="domain" description="RIC1 C-terminal alpha solenoid region" evidence="4">
    <location>
        <begin position="1140"/>
        <end position="1328"/>
    </location>
</feature>
<dbReference type="PANTHER" id="PTHR22746">
    <property type="entry name" value="RAB6A-GEF COMPLEX PARTNER PROTEIN 1"/>
    <property type="match status" value="1"/>
</dbReference>
<dbReference type="GO" id="GO:0005829">
    <property type="term" value="C:cytosol"/>
    <property type="evidence" value="ECO:0007669"/>
    <property type="project" value="TreeGrafter"/>
</dbReference>
<dbReference type="VEuPathDB" id="TriTrypDB:Lsey_0035_0120"/>
<gene>
    <name evidence="5" type="ORF">ABL78_1919</name>
</gene>
<dbReference type="Pfam" id="PF07064">
    <property type="entry name" value="RIC1"/>
    <property type="match status" value="1"/>
</dbReference>
<feature type="compositionally biased region" description="Polar residues" evidence="3">
    <location>
        <begin position="1394"/>
        <end position="1404"/>
    </location>
</feature>
<dbReference type="Proteomes" id="UP000038009">
    <property type="component" value="Unassembled WGS sequence"/>
</dbReference>
<dbReference type="InterPro" id="IPR009771">
    <property type="entry name" value="RIC1_C"/>
</dbReference>
<feature type="compositionally biased region" description="Polar residues" evidence="3">
    <location>
        <begin position="259"/>
        <end position="275"/>
    </location>
</feature>
<feature type="region of interest" description="Disordered" evidence="3">
    <location>
        <begin position="240"/>
        <end position="275"/>
    </location>
</feature>
<feature type="compositionally biased region" description="Gly residues" evidence="3">
    <location>
        <begin position="345"/>
        <end position="354"/>
    </location>
</feature>
<dbReference type="OMA" id="MEWSPSE"/>
<dbReference type="GO" id="GO:0034066">
    <property type="term" value="C:Ric1-Rgp1 guanyl-nucleotide exchange factor complex"/>
    <property type="evidence" value="ECO:0007669"/>
    <property type="project" value="InterPro"/>
</dbReference>